<dbReference type="EMBL" id="PDNA01000123">
    <property type="protein sequence ID" value="PGH12059.1"/>
    <property type="molecule type" value="Genomic_DNA"/>
</dbReference>
<evidence type="ECO:0000313" key="2">
    <source>
        <dbReference type="EMBL" id="PGH12059.1"/>
    </source>
</evidence>
<evidence type="ECO:0008006" key="4">
    <source>
        <dbReference type="Google" id="ProtNLM"/>
    </source>
</evidence>
<feature type="region of interest" description="Disordered" evidence="1">
    <location>
        <begin position="132"/>
        <end position="163"/>
    </location>
</feature>
<feature type="compositionally biased region" description="Low complexity" evidence="1">
    <location>
        <begin position="137"/>
        <end position="158"/>
    </location>
</feature>
<accession>A0A2B7XSX1</accession>
<dbReference type="OrthoDB" id="3907216at2759"/>
<keyword evidence="3" id="KW-1185">Reference proteome</keyword>
<protein>
    <recommendedName>
        <fullName evidence="4">CENP-V/GFA domain-containing protein</fullName>
    </recommendedName>
</protein>
<name>A0A2B7XSX1_POLH7</name>
<evidence type="ECO:0000256" key="1">
    <source>
        <dbReference type="SAM" id="MobiDB-lite"/>
    </source>
</evidence>
<organism evidence="2 3">
    <name type="scientific">Polytolypa hystricis (strain UAMH7299)</name>
    <dbReference type="NCBI Taxonomy" id="1447883"/>
    <lineage>
        <taxon>Eukaryota</taxon>
        <taxon>Fungi</taxon>
        <taxon>Dikarya</taxon>
        <taxon>Ascomycota</taxon>
        <taxon>Pezizomycotina</taxon>
        <taxon>Eurotiomycetes</taxon>
        <taxon>Eurotiomycetidae</taxon>
        <taxon>Onygenales</taxon>
        <taxon>Onygenales incertae sedis</taxon>
        <taxon>Polytolypa</taxon>
    </lineage>
</organism>
<dbReference type="AlphaFoldDB" id="A0A2B7XSX1"/>
<dbReference type="Gene3D" id="2.170.150.70">
    <property type="match status" value="1"/>
</dbReference>
<dbReference type="STRING" id="1447883.A0A2B7XSX1"/>
<reference evidence="2 3" key="1">
    <citation type="submission" date="2017-10" db="EMBL/GenBank/DDBJ databases">
        <title>Comparative genomics in systemic dimorphic fungi from Ajellomycetaceae.</title>
        <authorList>
            <person name="Munoz J.F."/>
            <person name="Mcewen J.G."/>
            <person name="Clay O.K."/>
            <person name="Cuomo C.A."/>
        </authorList>
    </citation>
    <scope>NUCLEOTIDE SEQUENCE [LARGE SCALE GENOMIC DNA]</scope>
    <source>
        <strain evidence="2 3">UAMH7299</strain>
    </source>
</reference>
<gene>
    <name evidence="2" type="ORF">AJ80_06878</name>
</gene>
<evidence type="ECO:0000313" key="3">
    <source>
        <dbReference type="Proteomes" id="UP000224634"/>
    </source>
</evidence>
<sequence length="229" mass="25314">MSQDRVLRGSCSCGRNQYIISLPPGATDQAEVYFSNDRRTPLAAWLRVPLAWYQSYTNSFYPDESHSTIRRTFFPPHPHGSQRNFCGFCGTPLTYWCEDPPEEAEYMSVTVGSLYGDDQGALEDLELLPRDSDMAEPSGAATSSSAVVPVPSASPTRVGTTEPLSVSHRSGVLAGIPWFEEMIEGSRLGRVAKRTRGMGVSSDQSMQIEWEVSEWHDEPSEASRGRLDA</sequence>
<comment type="caution">
    <text evidence="2">The sequence shown here is derived from an EMBL/GenBank/DDBJ whole genome shotgun (WGS) entry which is preliminary data.</text>
</comment>
<proteinExistence type="predicted"/>
<dbReference type="Proteomes" id="UP000224634">
    <property type="component" value="Unassembled WGS sequence"/>
</dbReference>